<feature type="region of interest" description="Disordered" evidence="1">
    <location>
        <begin position="47"/>
        <end position="86"/>
    </location>
</feature>
<evidence type="ECO:0000313" key="3">
    <source>
        <dbReference type="Proteomes" id="UP001331936"/>
    </source>
</evidence>
<dbReference type="EMBL" id="JAUZMZ010000165">
    <property type="protein sequence ID" value="MEE2034619.1"/>
    <property type="molecule type" value="Genomic_DNA"/>
</dbReference>
<sequence>MPPAQSCRPDAATARTLLSELAAQVSSVLGRRVTAWEIDHAIWTSARSVRTELHTDQDEPHSEDRSRTIGHGRQSQPVVAPSPPAS</sequence>
<dbReference type="Proteomes" id="UP001331936">
    <property type="component" value="Unassembled WGS sequence"/>
</dbReference>
<protein>
    <submittedName>
        <fullName evidence="2">Uncharacterized protein</fullName>
    </submittedName>
</protein>
<evidence type="ECO:0000313" key="2">
    <source>
        <dbReference type="EMBL" id="MEE2034619.1"/>
    </source>
</evidence>
<feature type="compositionally biased region" description="Basic and acidic residues" evidence="1">
    <location>
        <begin position="49"/>
        <end position="67"/>
    </location>
</feature>
<evidence type="ECO:0000256" key="1">
    <source>
        <dbReference type="SAM" id="MobiDB-lite"/>
    </source>
</evidence>
<proteinExistence type="predicted"/>
<organism evidence="2 3">
    <name type="scientific">Rhodococcus chondri</name>
    <dbReference type="NCBI Taxonomy" id="3065941"/>
    <lineage>
        <taxon>Bacteria</taxon>
        <taxon>Bacillati</taxon>
        <taxon>Actinomycetota</taxon>
        <taxon>Actinomycetes</taxon>
        <taxon>Mycobacteriales</taxon>
        <taxon>Nocardiaceae</taxon>
        <taxon>Rhodococcus</taxon>
    </lineage>
</organism>
<comment type="caution">
    <text evidence="2">The sequence shown here is derived from an EMBL/GenBank/DDBJ whole genome shotgun (WGS) entry which is preliminary data.</text>
</comment>
<name>A0ABU7JYK0_9NOCA</name>
<keyword evidence="3" id="KW-1185">Reference proteome</keyword>
<reference evidence="2 3" key="1">
    <citation type="submission" date="2023-08" db="EMBL/GenBank/DDBJ databases">
        <authorList>
            <person name="Girao M."/>
            <person name="Carvalho M.F."/>
        </authorList>
    </citation>
    <scope>NUCLEOTIDE SEQUENCE [LARGE SCALE GENOMIC DNA]</scope>
    <source>
        <strain evidence="2 3">CC-R104</strain>
    </source>
</reference>
<gene>
    <name evidence="2" type="ORF">Q8814_21305</name>
</gene>
<dbReference type="RefSeq" id="WP_330153983.1">
    <property type="nucleotide sequence ID" value="NZ_JAUZMZ010000165.1"/>
</dbReference>
<accession>A0ABU7JYK0</accession>